<dbReference type="PANTHER" id="PTHR38471:SF2">
    <property type="entry name" value="FOUR HELIX BUNDLE PROTEIN"/>
    <property type="match status" value="1"/>
</dbReference>
<proteinExistence type="predicted"/>
<comment type="caution">
    <text evidence="1">The sequence shown here is derived from an EMBL/GenBank/DDBJ whole genome shotgun (WGS) entry which is preliminary data.</text>
</comment>
<organism evidence="1 2">
    <name type="scientific">Candidatus Roizmanbacteria bacterium RIFCSPHIGHO2_12_FULL_41_11</name>
    <dbReference type="NCBI Taxonomy" id="1802052"/>
    <lineage>
        <taxon>Bacteria</taxon>
        <taxon>Candidatus Roizmaniibacteriota</taxon>
    </lineage>
</organism>
<dbReference type="InterPro" id="IPR036583">
    <property type="entry name" value="23S_rRNA_IVS_sf"/>
</dbReference>
<name>A0A1F7I4X7_9BACT</name>
<dbReference type="Proteomes" id="UP000176803">
    <property type="component" value="Unassembled WGS sequence"/>
</dbReference>
<dbReference type="AlphaFoldDB" id="A0A1F7I4X7"/>
<accession>A0A1F7I4X7</accession>
<dbReference type="PIRSF" id="PIRSF035652">
    <property type="entry name" value="CHP02436"/>
    <property type="match status" value="1"/>
</dbReference>
<sequence length="126" mass="14266">MPAKNFKVEFMRRTFNFSLLLVKFISIVSPTATTKVIIDQVLRSGLSIGANVTEAQGSSSKNEFKNFIHHAYKSSLETRYWLTILKEIITDKEKSQVEPLINEVKEISKILGSILLTLKGKKIIHS</sequence>
<dbReference type="Gene3D" id="1.20.1440.60">
    <property type="entry name" value="23S rRNA-intervening sequence"/>
    <property type="match status" value="1"/>
</dbReference>
<evidence type="ECO:0008006" key="3">
    <source>
        <dbReference type="Google" id="ProtNLM"/>
    </source>
</evidence>
<gene>
    <name evidence="1" type="ORF">A3F03_02610</name>
</gene>
<dbReference type="InterPro" id="IPR012657">
    <property type="entry name" value="23S_rRNA-intervening_sequence"/>
</dbReference>
<dbReference type="Pfam" id="PF05635">
    <property type="entry name" value="23S_rRNA_IVP"/>
    <property type="match status" value="1"/>
</dbReference>
<dbReference type="PANTHER" id="PTHR38471">
    <property type="entry name" value="FOUR HELIX BUNDLE PROTEIN"/>
    <property type="match status" value="1"/>
</dbReference>
<evidence type="ECO:0000313" key="2">
    <source>
        <dbReference type="Proteomes" id="UP000176803"/>
    </source>
</evidence>
<dbReference type="NCBIfam" id="TIGR02436">
    <property type="entry name" value="four helix bundle protein"/>
    <property type="match status" value="1"/>
</dbReference>
<protein>
    <recommendedName>
        <fullName evidence="3">Four helix bundle protein</fullName>
    </recommendedName>
</protein>
<reference evidence="1 2" key="1">
    <citation type="journal article" date="2016" name="Nat. Commun.">
        <title>Thousands of microbial genomes shed light on interconnected biogeochemical processes in an aquifer system.</title>
        <authorList>
            <person name="Anantharaman K."/>
            <person name="Brown C.T."/>
            <person name="Hug L.A."/>
            <person name="Sharon I."/>
            <person name="Castelle C.J."/>
            <person name="Probst A.J."/>
            <person name="Thomas B.C."/>
            <person name="Singh A."/>
            <person name="Wilkins M.J."/>
            <person name="Karaoz U."/>
            <person name="Brodie E.L."/>
            <person name="Williams K.H."/>
            <person name="Hubbard S.S."/>
            <person name="Banfield J.F."/>
        </authorList>
    </citation>
    <scope>NUCLEOTIDE SEQUENCE [LARGE SCALE GENOMIC DNA]</scope>
</reference>
<dbReference type="SUPFAM" id="SSF158446">
    <property type="entry name" value="IVS-encoded protein-like"/>
    <property type="match status" value="1"/>
</dbReference>
<evidence type="ECO:0000313" key="1">
    <source>
        <dbReference type="EMBL" id="OGK38426.1"/>
    </source>
</evidence>
<dbReference type="EMBL" id="MGAC01000013">
    <property type="protein sequence ID" value="OGK38426.1"/>
    <property type="molecule type" value="Genomic_DNA"/>
</dbReference>